<evidence type="ECO:0000313" key="2">
    <source>
        <dbReference type="Proteomes" id="UP001605036"/>
    </source>
</evidence>
<reference evidence="1 2" key="1">
    <citation type="submission" date="2024-09" db="EMBL/GenBank/DDBJ databases">
        <title>Chromosome-scale assembly of Riccia fluitans.</title>
        <authorList>
            <person name="Paukszto L."/>
            <person name="Sawicki J."/>
            <person name="Karawczyk K."/>
            <person name="Piernik-Szablinska J."/>
            <person name="Szczecinska M."/>
            <person name="Mazdziarz M."/>
        </authorList>
    </citation>
    <scope>NUCLEOTIDE SEQUENCE [LARGE SCALE GENOMIC DNA]</scope>
    <source>
        <strain evidence="1">Rf_01</strain>
        <tissue evidence="1">Aerial parts of the thallus</tissue>
    </source>
</reference>
<dbReference type="EMBL" id="JBHFFA010000008">
    <property type="protein sequence ID" value="KAL2610294.1"/>
    <property type="molecule type" value="Genomic_DNA"/>
</dbReference>
<evidence type="ECO:0000313" key="1">
    <source>
        <dbReference type="EMBL" id="KAL2610294.1"/>
    </source>
</evidence>
<proteinExistence type="predicted"/>
<name>A0ABD1XMY2_9MARC</name>
<gene>
    <name evidence="1" type="ORF">R1flu_028867</name>
</gene>
<accession>A0ABD1XMY2</accession>
<organism evidence="1 2">
    <name type="scientific">Riccia fluitans</name>
    <dbReference type="NCBI Taxonomy" id="41844"/>
    <lineage>
        <taxon>Eukaryota</taxon>
        <taxon>Viridiplantae</taxon>
        <taxon>Streptophyta</taxon>
        <taxon>Embryophyta</taxon>
        <taxon>Marchantiophyta</taxon>
        <taxon>Marchantiopsida</taxon>
        <taxon>Marchantiidae</taxon>
        <taxon>Marchantiales</taxon>
        <taxon>Ricciaceae</taxon>
        <taxon>Riccia</taxon>
    </lineage>
</organism>
<sequence>MTRSLGNTLRADCQCILPEMIASVETLSVLLCVMSVWASESELHRSSNSSLASQDAVCDGFLYLQVFAVRGLGSASGSWSVPPSFAEWDHGLQDSRLPI</sequence>
<evidence type="ECO:0008006" key="3">
    <source>
        <dbReference type="Google" id="ProtNLM"/>
    </source>
</evidence>
<dbReference type="Proteomes" id="UP001605036">
    <property type="component" value="Unassembled WGS sequence"/>
</dbReference>
<keyword evidence="2" id="KW-1185">Reference proteome</keyword>
<comment type="caution">
    <text evidence="1">The sequence shown here is derived from an EMBL/GenBank/DDBJ whole genome shotgun (WGS) entry which is preliminary data.</text>
</comment>
<protein>
    <recommendedName>
        <fullName evidence="3">Secreted protein</fullName>
    </recommendedName>
</protein>
<dbReference type="AlphaFoldDB" id="A0ABD1XMY2"/>